<dbReference type="Proteomes" id="UP000221339">
    <property type="component" value="Segment"/>
</dbReference>
<evidence type="ECO:0000313" key="2">
    <source>
        <dbReference type="Proteomes" id="UP000221339"/>
    </source>
</evidence>
<gene>
    <name evidence="1" type="ORF">CPT_Seuss104</name>
</gene>
<evidence type="ECO:0000313" key="1">
    <source>
        <dbReference type="EMBL" id="AKU43630.1"/>
    </source>
</evidence>
<accession>A0A0K1LNB4</accession>
<keyword evidence="2" id="KW-1185">Reference proteome</keyword>
<dbReference type="EMBL" id="KT001914">
    <property type="protein sequence ID" value="AKU43630.1"/>
    <property type="molecule type" value="Genomic_DNA"/>
</dbReference>
<proteinExistence type="predicted"/>
<sequence length="115" mass="12905">MTPLTLNVRDVAQAALKAHSEKRLSAQGPTPHCRYRDSSGHPCAIGAAIDDKTAKWLDSLTVSNIYTLIKRGDVLTDNSQGLQELQRRHDSWSRQPHNDDLERKFLDCARRLAGQ</sequence>
<organism evidence="1 2">
    <name type="scientific">Caulobacter phage Seuss</name>
    <dbReference type="NCBI Taxonomy" id="1675601"/>
    <lineage>
        <taxon>Viruses</taxon>
        <taxon>Duplodnaviria</taxon>
        <taxon>Heunggongvirae</taxon>
        <taxon>Uroviricota</taxon>
        <taxon>Caudoviricetes</taxon>
        <taxon>Seussvirus</taxon>
        <taxon>Seussvirus seuss</taxon>
    </lineage>
</organism>
<name>A0A0K1LNB4_9CAUD</name>
<protein>
    <submittedName>
        <fullName evidence="1">Uncharacterized protein</fullName>
    </submittedName>
</protein>
<reference evidence="1 2" key="1">
    <citation type="journal article" date="2015" name="Genome Announc.">
        <title>Complete Genome Sequence of Caulobacter crescentus Siphophage Seuss.</title>
        <authorList>
            <person name="Sloan J.M."/>
            <person name="Keene J.L."/>
            <person name="Cahill J.L."/>
            <person name="Rasche E.S."/>
            <person name="Kuty Everett G.F."/>
        </authorList>
    </citation>
    <scope>NUCLEOTIDE SEQUENCE [LARGE SCALE GENOMIC DNA]</scope>
</reference>